<accession>A0A1J5SX23</accession>
<protein>
    <submittedName>
        <fullName evidence="2">Hpt domain protein</fullName>
    </submittedName>
</protein>
<feature type="domain" description="HPt" evidence="1">
    <location>
        <begin position="22"/>
        <end position="111"/>
    </location>
</feature>
<dbReference type="GO" id="GO:0000160">
    <property type="term" value="P:phosphorelay signal transduction system"/>
    <property type="evidence" value="ECO:0007669"/>
    <property type="project" value="InterPro"/>
</dbReference>
<gene>
    <name evidence="2" type="ORF">GALL_116120</name>
</gene>
<evidence type="ECO:0000259" key="1">
    <source>
        <dbReference type="PROSITE" id="PS50894"/>
    </source>
</evidence>
<dbReference type="InterPro" id="IPR008207">
    <property type="entry name" value="Sig_transdc_His_kin_Hpt_dom"/>
</dbReference>
<dbReference type="PROSITE" id="PS50894">
    <property type="entry name" value="HPT"/>
    <property type="match status" value="1"/>
</dbReference>
<proteinExistence type="predicted"/>
<organism evidence="2">
    <name type="scientific">mine drainage metagenome</name>
    <dbReference type="NCBI Taxonomy" id="410659"/>
    <lineage>
        <taxon>unclassified sequences</taxon>
        <taxon>metagenomes</taxon>
        <taxon>ecological metagenomes</taxon>
    </lineage>
</organism>
<dbReference type="Gene3D" id="1.20.120.160">
    <property type="entry name" value="HPT domain"/>
    <property type="match status" value="1"/>
</dbReference>
<evidence type="ECO:0000313" key="2">
    <source>
        <dbReference type="EMBL" id="OIR06140.1"/>
    </source>
</evidence>
<sequence>MDIQDTTLINQDAQAELAQELGQARFDGLVARFLEQLNTQMREIDQALAGADPAGARRVAHGIKGAAGNLGFTGVQAAAHGVEKALLEGADAVLPLADLRTVVSHTRALRA</sequence>
<dbReference type="InterPro" id="IPR036641">
    <property type="entry name" value="HPT_dom_sf"/>
</dbReference>
<dbReference type="SUPFAM" id="SSF47226">
    <property type="entry name" value="Histidine-containing phosphotransfer domain, HPT domain"/>
    <property type="match status" value="1"/>
</dbReference>
<dbReference type="AlphaFoldDB" id="A0A1J5SX23"/>
<name>A0A1J5SX23_9ZZZZ</name>
<reference evidence="2" key="1">
    <citation type="submission" date="2016-10" db="EMBL/GenBank/DDBJ databases">
        <title>Sequence of Gallionella enrichment culture.</title>
        <authorList>
            <person name="Poehlein A."/>
            <person name="Muehling M."/>
            <person name="Daniel R."/>
        </authorList>
    </citation>
    <scope>NUCLEOTIDE SEQUENCE</scope>
</reference>
<dbReference type="Pfam" id="PF01627">
    <property type="entry name" value="Hpt"/>
    <property type="match status" value="1"/>
</dbReference>
<dbReference type="CDD" id="cd00088">
    <property type="entry name" value="HPT"/>
    <property type="match status" value="1"/>
</dbReference>
<dbReference type="SMART" id="SM00073">
    <property type="entry name" value="HPT"/>
    <property type="match status" value="1"/>
</dbReference>
<comment type="caution">
    <text evidence="2">The sequence shown here is derived from an EMBL/GenBank/DDBJ whole genome shotgun (WGS) entry which is preliminary data.</text>
</comment>
<dbReference type="EMBL" id="MLJW01000045">
    <property type="protein sequence ID" value="OIR06140.1"/>
    <property type="molecule type" value="Genomic_DNA"/>
</dbReference>